<dbReference type="EMBL" id="BNAT01000074">
    <property type="protein sequence ID" value="GHE69679.1"/>
    <property type="molecule type" value="Genomic_DNA"/>
</dbReference>
<dbReference type="RefSeq" id="WP_189788464.1">
    <property type="nucleotide sequence ID" value="NZ_BNAT01000074.1"/>
</dbReference>
<evidence type="ECO:0000256" key="1">
    <source>
        <dbReference type="SAM" id="SignalP"/>
    </source>
</evidence>
<keyword evidence="3" id="KW-1185">Reference proteome</keyword>
<organism evidence="2 3">
    <name type="scientific">Streptomyces capitiformicae</name>
    <dbReference type="NCBI Taxonomy" id="2014920"/>
    <lineage>
        <taxon>Bacteria</taxon>
        <taxon>Bacillati</taxon>
        <taxon>Actinomycetota</taxon>
        <taxon>Actinomycetes</taxon>
        <taxon>Kitasatosporales</taxon>
        <taxon>Streptomycetaceae</taxon>
        <taxon>Streptomyces</taxon>
    </lineage>
</organism>
<reference evidence="2" key="2">
    <citation type="submission" date="2020-09" db="EMBL/GenBank/DDBJ databases">
        <authorList>
            <person name="Sun Q."/>
            <person name="Zhou Y."/>
        </authorList>
    </citation>
    <scope>NUCLEOTIDE SEQUENCE</scope>
    <source>
        <strain evidence="2">CGMCC 4.7403</strain>
    </source>
</reference>
<gene>
    <name evidence="2" type="ORF">GCM10017771_93460</name>
</gene>
<evidence type="ECO:0000313" key="3">
    <source>
        <dbReference type="Proteomes" id="UP000603227"/>
    </source>
</evidence>
<name>A0A918ZUQ3_9ACTN</name>
<dbReference type="AlphaFoldDB" id="A0A918ZUQ3"/>
<sequence length="194" mass="20466">MNTSRILKRSALAVAGAAGVLAVAVTVIPQEETPAAQSVKSPPLLAALTQAASLPFACQKAIFKTGDQFATTRYAIPDEFWNAAVAALGSLTETERAELTRPACAAWNSWATANSTAVTGELDNRYRNAPLPVCNKFTVATVGTVRKFSPNTPAAARGLEKVVKKVWTEAMTKLSATASDATCRTSYSTAKTAW</sequence>
<dbReference type="Proteomes" id="UP000603227">
    <property type="component" value="Unassembled WGS sequence"/>
</dbReference>
<feature type="signal peptide" evidence="1">
    <location>
        <begin position="1"/>
        <end position="24"/>
    </location>
</feature>
<feature type="chain" id="PRO_5038570511" evidence="1">
    <location>
        <begin position="25"/>
        <end position="194"/>
    </location>
</feature>
<reference evidence="2" key="1">
    <citation type="journal article" date="2014" name="Int. J. Syst. Evol. Microbiol.">
        <title>Complete genome sequence of Corynebacterium casei LMG S-19264T (=DSM 44701T), isolated from a smear-ripened cheese.</title>
        <authorList>
            <consortium name="US DOE Joint Genome Institute (JGI-PGF)"/>
            <person name="Walter F."/>
            <person name="Albersmeier A."/>
            <person name="Kalinowski J."/>
            <person name="Ruckert C."/>
        </authorList>
    </citation>
    <scope>NUCLEOTIDE SEQUENCE</scope>
    <source>
        <strain evidence="2">CGMCC 4.7403</strain>
    </source>
</reference>
<evidence type="ECO:0000313" key="2">
    <source>
        <dbReference type="EMBL" id="GHE69679.1"/>
    </source>
</evidence>
<proteinExistence type="predicted"/>
<keyword evidence="1" id="KW-0732">Signal</keyword>
<accession>A0A918ZUQ3</accession>
<comment type="caution">
    <text evidence="2">The sequence shown here is derived from an EMBL/GenBank/DDBJ whole genome shotgun (WGS) entry which is preliminary data.</text>
</comment>
<protein>
    <submittedName>
        <fullName evidence="2">Uncharacterized protein</fullName>
    </submittedName>
</protein>